<organism evidence="1 2">
    <name type="scientific">Rubrobacter taiwanensis</name>
    <dbReference type="NCBI Taxonomy" id="185139"/>
    <lineage>
        <taxon>Bacteria</taxon>
        <taxon>Bacillati</taxon>
        <taxon>Actinomycetota</taxon>
        <taxon>Rubrobacteria</taxon>
        <taxon>Rubrobacterales</taxon>
        <taxon>Rubrobacteraceae</taxon>
        <taxon>Rubrobacter</taxon>
    </lineage>
</organism>
<dbReference type="OrthoDB" id="5243641at2"/>
<evidence type="ECO:0000313" key="1">
    <source>
        <dbReference type="EMBL" id="TCJ19810.1"/>
    </source>
</evidence>
<dbReference type="RefSeq" id="WP_132687942.1">
    <property type="nucleotide sequence ID" value="NZ_SKBU01000006.1"/>
</dbReference>
<proteinExistence type="predicted"/>
<reference evidence="1 2" key="1">
    <citation type="submission" date="2019-03" db="EMBL/GenBank/DDBJ databases">
        <title>Whole genome sequence of a novel Rubrobacter taiwanensis strain, isolated from Yellowstone National Park.</title>
        <authorList>
            <person name="Freed S."/>
            <person name="Ramaley R.F."/>
            <person name="Kyndt J.A."/>
        </authorList>
    </citation>
    <scope>NUCLEOTIDE SEQUENCE [LARGE SCALE GENOMIC DNA]</scope>
    <source>
        <strain evidence="1 2">Yellowstone</strain>
    </source>
</reference>
<gene>
    <name evidence="1" type="ORF">E0L93_02295</name>
</gene>
<dbReference type="EMBL" id="SKBU01000006">
    <property type="protein sequence ID" value="TCJ19810.1"/>
    <property type="molecule type" value="Genomic_DNA"/>
</dbReference>
<keyword evidence="2" id="KW-1185">Reference proteome</keyword>
<protein>
    <submittedName>
        <fullName evidence="1">Uncharacterized protein</fullName>
    </submittedName>
</protein>
<accession>A0A4R1BQ60</accession>
<dbReference type="AlphaFoldDB" id="A0A4R1BQ60"/>
<name>A0A4R1BQ60_9ACTN</name>
<sequence>MELKNKDQIRNEILQSWVKDAWMTPVRGPNNQVFLRLTPGGRLKVRRRIKELEERLGVSGSELAKQDEENTIPVEREKLELAMMVRAYTSERKLMEAQGITLGPAAVSLEEEQE</sequence>
<dbReference type="Proteomes" id="UP000295244">
    <property type="component" value="Unassembled WGS sequence"/>
</dbReference>
<comment type="caution">
    <text evidence="1">The sequence shown here is derived from an EMBL/GenBank/DDBJ whole genome shotgun (WGS) entry which is preliminary data.</text>
</comment>
<evidence type="ECO:0000313" key="2">
    <source>
        <dbReference type="Proteomes" id="UP000295244"/>
    </source>
</evidence>